<feature type="region of interest" description="Disordered" evidence="1">
    <location>
        <begin position="18"/>
        <end position="53"/>
    </location>
</feature>
<keyword evidence="3" id="KW-1185">Reference proteome</keyword>
<organism evidence="2 3">
    <name type="scientific">Cymbomonas tetramitiformis</name>
    <dbReference type="NCBI Taxonomy" id="36881"/>
    <lineage>
        <taxon>Eukaryota</taxon>
        <taxon>Viridiplantae</taxon>
        <taxon>Chlorophyta</taxon>
        <taxon>Pyramimonadophyceae</taxon>
        <taxon>Pyramimonadales</taxon>
        <taxon>Pyramimonadaceae</taxon>
        <taxon>Cymbomonas</taxon>
    </lineage>
</organism>
<proteinExistence type="predicted"/>
<sequence>MLVPITASVTLLPTIAPLPASLSPTTVEPTASPSLTPLPTSAPSTSTLTQTQTVQPTVTYQIPLGRALRSSARPLLQERLLRHSRPIPRALPRRQMQQLDRNAITVNFTVGSQTAEEAQALGEYIPESVSSGELEVALRSAGMMSGVPTVTTEPVAEVALHVLVRLSDADARIAEQVEAILQDSIQTGDMSTALEVQGVRHDVVWVPATSPPPGSTVSPPTGDSAGANTTVHDVGTTRKKIGVWKWLRGLLVGGVITSAPLAVMLWRRRTKKLQEVPAASSAAADVSRHSFCKSGGHNLESVTGSGMGPMSTSPGTKDVSWQGFTASSHTFGKECTGGSSASRRAVGTDITPVTSIGRATLTSDVRHCTLAFTSSRELRLGGLTCGSLRGESLLHARRAPRAKELISRQPRSTSGTSMPTSLAPAALPSLCTFAARSTAITGGGQPDHLTGHAGAACLPPPHWQTWGWVQSAFGQPDHLTGHAIAACLPPPHWQTLAWVQIGLRAAFLLVEVPAEVALNPRCRRRRLGTHLHPSSLRCLRVSNRPH</sequence>
<accession>A0AAE0KTB1</accession>
<evidence type="ECO:0000313" key="2">
    <source>
        <dbReference type="EMBL" id="KAK3259745.1"/>
    </source>
</evidence>
<dbReference type="AlphaFoldDB" id="A0AAE0KTB1"/>
<gene>
    <name evidence="2" type="ORF">CYMTET_31272</name>
</gene>
<protein>
    <submittedName>
        <fullName evidence="2">Uncharacterized protein</fullName>
    </submittedName>
</protein>
<evidence type="ECO:0000256" key="1">
    <source>
        <dbReference type="SAM" id="MobiDB-lite"/>
    </source>
</evidence>
<reference evidence="2 3" key="1">
    <citation type="journal article" date="2015" name="Genome Biol. Evol.">
        <title>Comparative Genomics of a Bacterivorous Green Alga Reveals Evolutionary Causalities and Consequences of Phago-Mixotrophic Mode of Nutrition.</title>
        <authorList>
            <person name="Burns J.A."/>
            <person name="Paasch A."/>
            <person name="Narechania A."/>
            <person name="Kim E."/>
        </authorList>
    </citation>
    <scope>NUCLEOTIDE SEQUENCE [LARGE SCALE GENOMIC DNA]</scope>
    <source>
        <strain evidence="2 3">PLY_AMNH</strain>
    </source>
</reference>
<evidence type="ECO:0000313" key="3">
    <source>
        <dbReference type="Proteomes" id="UP001190700"/>
    </source>
</evidence>
<dbReference type="Proteomes" id="UP001190700">
    <property type="component" value="Unassembled WGS sequence"/>
</dbReference>
<comment type="caution">
    <text evidence="2">The sequence shown here is derived from an EMBL/GenBank/DDBJ whole genome shotgun (WGS) entry which is preliminary data.</text>
</comment>
<feature type="region of interest" description="Disordered" evidence="1">
    <location>
        <begin position="211"/>
        <end position="230"/>
    </location>
</feature>
<dbReference type="EMBL" id="LGRX02018488">
    <property type="protein sequence ID" value="KAK3259745.1"/>
    <property type="molecule type" value="Genomic_DNA"/>
</dbReference>
<name>A0AAE0KTB1_9CHLO</name>
<feature type="compositionally biased region" description="Low complexity" evidence="1">
    <location>
        <begin position="29"/>
        <end position="53"/>
    </location>
</feature>